<accession>A0A956LWS3</accession>
<gene>
    <name evidence="4" type="ORF">KC729_03680</name>
</gene>
<reference evidence="4" key="1">
    <citation type="submission" date="2020-04" db="EMBL/GenBank/DDBJ databases">
        <authorList>
            <person name="Zhang T."/>
        </authorList>
    </citation>
    <scope>NUCLEOTIDE SEQUENCE</scope>
    <source>
        <strain evidence="4">HKST-UBA01</strain>
    </source>
</reference>
<dbReference type="InterPro" id="IPR019734">
    <property type="entry name" value="TPR_rpt"/>
</dbReference>
<dbReference type="EMBL" id="JAGQHR010000064">
    <property type="protein sequence ID" value="MCA9726758.1"/>
    <property type="molecule type" value="Genomic_DNA"/>
</dbReference>
<feature type="non-terminal residue" evidence="4">
    <location>
        <position position="428"/>
    </location>
</feature>
<dbReference type="SMART" id="SM00028">
    <property type="entry name" value="TPR"/>
    <property type="match status" value="6"/>
</dbReference>
<keyword evidence="1" id="KW-0677">Repeat</keyword>
<dbReference type="PROSITE" id="PS50005">
    <property type="entry name" value="TPR"/>
    <property type="match status" value="1"/>
</dbReference>
<evidence type="ECO:0000313" key="5">
    <source>
        <dbReference type="Proteomes" id="UP000697710"/>
    </source>
</evidence>
<feature type="repeat" description="TPR" evidence="3">
    <location>
        <begin position="184"/>
        <end position="217"/>
    </location>
</feature>
<dbReference type="PANTHER" id="PTHR45641:SF19">
    <property type="entry name" value="NEPHROCYSTIN-3"/>
    <property type="match status" value="1"/>
</dbReference>
<keyword evidence="2 3" id="KW-0802">TPR repeat</keyword>
<comment type="caution">
    <text evidence="4">The sequence shown here is derived from an EMBL/GenBank/DDBJ whole genome shotgun (WGS) entry which is preliminary data.</text>
</comment>
<dbReference type="InterPro" id="IPR011990">
    <property type="entry name" value="TPR-like_helical_dom_sf"/>
</dbReference>
<dbReference type="Proteomes" id="UP000697710">
    <property type="component" value="Unassembled WGS sequence"/>
</dbReference>
<evidence type="ECO:0000256" key="1">
    <source>
        <dbReference type="ARBA" id="ARBA00022737"/>
    </source>
</evidence>
<reference evidence="4" key="2">
    <citation type="journal article" date="2021" name="Microbiome">
        <title>Successional dynamics and alternative stable states in a saline activated sludge microbial community over 9 years.</title>
        <authorList>
            <person name="Wang Y."/>
            <person name="Ye J."/>
            <person name="Ju F."/>
            <person name="Liu L."/>
            <person name="Boyd J.A."/>
            <person name="Deng Y."/>
            <person name="Parks D.H."/>
            <person name="Jiang X."/>
            <person name="Yin X."/>
            <person name="Woodcroft B.J."/>
            <person name="Tyson G.W."/>
            <person name="Hugenholtz P."/>
            <person name="Polz M.F."/>
            <person name="Zhang T."/>
        </authorList>
    </citation>
    <scope>NUCLEOTIDE SEQUENCE</scope>
    <source>
        <strain evidence="4">HKST-UBA01</strain>
    </source>
</reference>
<sequence length="428" mass="48062">MATEGYFEEAIAVARELRTLDIASGADSAQIRWYDVWIESLTDAAALPDSARRELAQANQLQFEIGDAWDQGHYMQALGWTEEQLRLRQRWFGPDHPETAYALGSLGRALYRVGGPWEAEAPIRESVRILRDRFGSDHFLTLGTQTFLAELLEGQGSYEEAEELLRSVIAARRRRTGQSDPSLAASLNSLADVYRRLGKLQEAEQVLREALHINRTAEYEWIPGEEKFRRDQEADLERELAEVLLDEGDAAEASVHAALALRTRRKFHEEPPVIATMLATLGDAEAELGHLERADSLLEAVVSIRREYFGPRHRLLAAALGSVGRLREREGRLEEAAAIYAESETIQREVFGPHHPETMGTANSLATVLFDLRRYDEARSLCQEIADNTDRPRDRGRALETLGSIQLAQGSAREADRLLSQAADIYET</sequence>
<evidence type="ECO:0000313" key="4">
    <source>
        <dbReference type="EMBL" id="MCA9726758.1"/>
    </source>
</evidence>
<dbReference type="AlphaFoldDB" id="A0A956LWS3"/>
<dbReference type="PANTHER" id="PTHR45641">
    <property type="entry name" value="TETRATRICOPEPTIDE REPEAT PROTEIN (AFU_ORTHOLOGUE AFUA_6G03870)"/>
    <property type="match status" value="1"/>
</dbReference>
<name>A0A956LWS3_UNCEI</name>
<organism evidence="4 5">
    <name type="scientific">Eiseniibacteriota bacterium</name>
    <dbReference type="NCBI Taxonomy" id="2212470"/>
    <lineage>
        <taxon>Bacteria</taxon>
        <taxon>Candidatus Eiseniibacteriota</taxon>
    </lineage>
</organism>
<proteinExistence type="predicted"/>
<dbReference type="Gene3D" id="1.25.40.10">
    <property type="entry name" value="Tetratricopeptide repeat domain"/>
    <property type="match status" value="2"/>
</dbReference>
<dbReference type="SUPFAM" id="SSF48452">
    <property type="entry name" value="TPR-like"/>
    <property type="match status" value="2"/>
</dbReference>
<evidence type="ECO:0000256" key="2">
    <source>
        <dbReference type="ARBA" id="ARBA00022803"/>
    </source>
</evidence>
<dbReference type="Pfam" id="PF13424">
    <property type="entry name" value="TPR_12"/>
    <property type="match status" value="4"/>
</dbReference>
<protein>
    <submittedName>
        <fullName evidence="4">Tetratricopeptide repeat protein</fullName>
    </submittedName>
</protein>
<evidence type="ECO:0000256" key="3">
    <source>
        <dbReference type="PROSITE-ProRule" id="PRU00339"/>
    </source>
</evidence>